<dbReference type="OrthoDB" id="8283301at2"/>
<dbReference type="AlphaFoldDB" id="A0A657LT82"/>
<reference evidence="2 3" key="1">
    <citation type="submission" date="2016-02" db="EMBL/GenBank/DDBJ databases">
        <title>Genome sequencing of a beta-galactosidase producing bacteria Rhizobium sp. 59.</title>
        <authorList>
            <person name="Wang D."/>
            <person name="Kot W."/>
            <person name="Qin Y."/>
            <person name="Hansen L."/>
            <person name="Naqvi K."/>
            <person name="Rensing C."/>
        </authorList>
    </citation>
    <scope>NUCLEOTIDE SEQUENCE [LARGE SCALE GENOMIC DNA]</scope>
    <source>
        <strain evidence="2 3">59</strain>
    </source>
</reference>
<dbReference type="EMBL" id="LSRP01000080">
    <property type="protein sequence ID" value="OJF97777.1"/>
    <property type="molecule type" value="Genomic_DNA"/>
</dbReference>
<evidence type="ECO:0000313" key="3">
    <source>
        <dbReference type="Proteomes" id="UP000182661"/>
    </source>
</evidence>
<evidence type="ECO:0000313" key="2">
    <source>
        <dbReference type="EMBL" id="OJF97777.1"/>
    </source>
</evidence>
<sequence length="97" mass="11287">MDINENDTRFLRVMKSYFEAKTQAANLKRRLEEARKSADSKIADFYDPRVNWAWAEEIARIHALKAEMNRLMVAAEAWANGEVFDVPPSNHMRDQTS</sequence>
<name>A0A657LT82_9HYPH</name>
<proteinExistence type="predicted"/>
<accession>A0A657LT82</accession>
<dbReference type="RefSeq" id="WP_071832850.1">
    <property type="nucleotide sequence ID" value="NZ_LSRP01000080.1"/>
</dbReference>
<organism evidence="2 3">
    <name type="scientific">Pararhizobium antarcticum</name>
    <dbReference type="NCBI Taxonomy" id="1798805"/>
    <lineage>
        <taxon>Bacteria</taxon>
        <taxon>Pseudomonadati</taxon>
        <taxon>Pseudomonadota</taxon>
        <taxon>Alphaproteobacteria</taxon>
        <taxon>Hyphomicrobiales</taxon>
        <taxon>Rhizobiaceae</taxon>
        <taxon>Rhizobium/Agrobacterium group</taxon>
        <taxon>Pararhizobium</taxon>
    </lineage>
</organism>
<comment type="caution">
    <text evidence="2">The sequence shown here is derived from an EMBL/GenBank/DDBJ whole genome shotgun (WGS) entry which is preliminary data.</text>
</comment>
<feature type="coiled-coil region" evidence="1">
    <location>
        <begin position="17"/>
        <end position="44"/>
    </location>
</feature>
<protein>
    <submittedName>
        <fullName evidence="2">Uncharacterized protein</fullName>
    </submittedName>
</protein>
<dbReference type="Proteomes" id="UP000182661">
    <property type="component" value="Unassembled WGS sequence"/>
</dbReference>
<keyword evidence="1" id="KW-0175">Coiled coil</keyword>
<gene>
    <name evidence="2" type="ORF">AX760_16080</name>
</gene>
<evidence type="ECO:0000256" key="1">
    <source>
        <dbReference type="SAM" id="Coils"/>
    </source>
</evidence>
<keyword evidence="3" id="KW-1185">Reference proteome</keyword>